<dbReference type="GO" id="GO:0005637">
    <property type="term" value="C:nuclear inner membrane"/>
    <property type="evidence" value="ECO:0007669"/>
    <property type="project" value="UniProtKB-SubCell"/>
</dbReference>
<feature type="region of interest" description="Disordered" evidence="6">
    <location>
        <begin position="650"/>
        <end position="671"/>
    </location>
</feature>
<dbReference type="PANTHER" id="PTHR28538:SF1">
    <property type="entry name" value="INTEGRAL INNER NUCLEAR MEMBRANE PROTEIN IMA1"/>
    <property type="match status" value="1"/>
</dbReference>
<accession>A0A167NQ64</accession>
<dbReference type="GO" id="GO:0034992">
    <property type="term" value="C:microtubule organizing center attachment site"/>
    <property type="evidence" value="ECO:0007669"/>
    <property type="project" value="TreeGrafter"/>
</dbReference>
<feature type="compositionally biased region" description="Polar residues" evidence="6">
    <location>
        <begin position="462"/>
        <end position="476"/>
    </location>
</feature>
<keyword evidence="5" id="KW-0539">Nucleus</keyword>
<dbReference type="InterPro" id="IPR042321">
    <property type="entry name" value="Ima1"/>
</dbReference>
<feature type="domain" description="Ima1 N-terminal" evidence="8">
    <location>
        <begin position="10"/>
        <end position="154"/>
    </location>
</feature>
<dbReference type="GO" id="GO:0034506">
    <property type="term" value="C:chromosome, centromeric core domain"/>
    <property type="evidence" value="ECO:0007669"/>
    <property type="project" value="TreeGrafter"/>
</dbReference>
<feature type="transmembrane region" description="Helical" evidence="7">
    <location>
        <begin position="321"/>
        <end position="342"/>
    </location>
</feature>
<evidence type="ECO:0000313" key="10">
    <source>
        <dbReference type="Proteomes" id="UP000076874"/>
    </source>
</evidence>
<dbReference type="GO" id="GO:0044732">
    <property type="term" value="C:mitotic spindle pole body"/>
    <property type="evidence" value="ECO:0007669"/>
    <property type="project" value="TreeGrafter"/>
</dbReference>
<feature type="compositionally biased region" description="Basic and acidic residues" evidence="6">
    <location>
        <begin position="650"/>
        <end position="659"/>
    </location>
</feature>
<dbReference type="AlphaFoldDB" id="A0A167NQ64"/>
<keyword evidence="4 7" id="KW-0472">Membrane</keyword>
<evidence type="ECO:0000256" key="2">
    <source>
        <dbReference type="ARBA" id="ARBA00022692"/>
    </source>
</evidence>
<evidence type="ECO:0000256" key="4">
    <source>
        <dbReference type="ARBA" id="ARBA00023136"/>
    </source>
</evidence>
<keyword evidence="10" id="KW-1185">Reference proteome</keyword>
<keyword evidence="2 7" id="KW-0812">Transmembrane</keyword>
<evidence type="ECO:0000313" key="9">
    <source>
        <dbReference type="EMBL" id="OAA55797.1"/>
    </source>
</evidence>
<dbReference type="Proteomes" id="UP000076874">
    <property type="component" value="Unassembled WGS sequence"/>
</dbReference>
<dbReference type="EMBL" id="AZHD01000018">
    <property type="protein sequence ID" value="OAA55797.1"/>
    <property type="molecule type" value="Genomic_DNA"/>
</dbReference>
<dbReference type="InterPro" id="IPR018617">
    <property type="entry name" value="Ima1_N"/>
</dbReference>
<feature type="region of interest" description="Disordered" evidence="6">
    <location>
        <begin position="397"/>
        <end position="422"/>
    </location>
</feature>
<evidence type="ECO:0000256" key="1">
    <source>
        <dbReference type="ARBA" id="ARBA00004473"/>
    </source>
</evidence>
<reference evidence="9 10" key="1">
    <citation type="journal article" date="2016" name="Genome Biol. Evol.">
        <title>Divergent and convergent evolution of fungal pathogenicity.</title>
        <authorList>
            <person name="Shang Y."/>
            <person name="Xiao G."/>
            <person name="Zheng P."/>
            <person name="Cen K."/>
            <person name="Zhan S."/>
            <person name="Wang C."/>
        </authorList>
    </citation>
    <scope>NUCLEOTIDE SEQUENCE [LARGE SCALE GENOMIC DNA]</scope>
    <source>
        <strain evidence="9 10">RCEF 264</strain>
    </source>
</reference>
<dbReference type="OrthoDB" id="5966927at2759"/>
<feature type="compositionally biased region" description="Polar residues" evidence="6">
    <location>
        <begin position="491"/>
        <end position="500"/>
    </location>
</feature>
<dbReference type="PANTHER" id="PTHR28538">
    <property type="entry name" value="INTEGRAL INNER NUCLEAR MEMBRANE PROTEIN IMA1"/>
    <property type="match status" value="1"/>
</dbReference>
<gene>
    <name evidence="9" type="ORF">SPI_08004</name>
</gene>
<organism evidence="9 10">
    <name type="scientific">Niveomyces insectorum RCEF 264</name>
    <dbReference type="NCBI Taxonomy" id="1081102"/>
    <lineage>
        <taxon>Eukaryota</taxon>
        <taxon>Fungi</taxon>
        <taxon>Dikarya</taxon>
        <taxon>Ascomycota</taxon>
        <taxon>Pezizomycotina</taxon>
        <taxon>Sordariomycetes</taxon>
        <taxon>Hypocreomycetidae</taxon>
        <taxon>Hypocreales</taxon>
        <taxon>Cordycipitaceae</taxon>
        <taxon>Niveomyces</taxon>
    </lineage>
</organism>
<evidence type="ECO:0000256" key="3">
    <source>
        <dbReference type="ARBA" id="ARBA00022989"/>
    </source>
</evidence>
<feature type="region of interest" description="Disordered" evidence="6">
    <location>
        <begin position="46"/>
        <end position="65"/>
    </location>
</feature>
<feature type="transmembrane region" description="Helical" evidence="7">
    <location>
        <begin position="362"/>
        <end position="380"/>
    </location>
</feature>
<dbReference type="GO" id="GO:0071765">
    <property type="term" value="P:nuclear inner membrane organization"/>
    <property type="evidence" value="ECO:0007669"/>
    <property type="project" value="InterPro"/>
</dbReference>
<feature type="compositionally biased region" description="Low complexity" evidence="6">
    <location>
        <begin position="48"/>
        <end position="65"/>
    </location>
</feature>
<evidence type="ECO:0000256" key="5">
    <source>
        <dbReference type="ARBA" id="ARBA00023242"/>
    </source>
</evidence>
<dbReference type="STRING" id="1081102.A0A167NQ64"/>
<evidence type="ECO:0000259" key="8">
    <source>
        <dbReference type="Pfam" id="PF09779"/>
    </source>
</evidence>
<feature type="region of interest" description="Disordered" evidence="6">
    <location>
        <begin position="684"/>
        <end position="705"/>
    </location>
</feature>
<comment type="subcellular location">
    <subcellularLocation>
        <location evidence="1">Nucleus inner membrane</location>
        <topology evidence="1">Multi-pass membrane protein</topology>
    </subcellularLocation>
</comment>
<evidence type="ECO:0000256" key="6">
    <source>
        <dbReference type="SAM" id="MobiDB-lite"/>
    </source>
</evidence>
<sequence>MPRLGRSRYLTCFYCSRRTSTRNDGHVRQFACPNCAATNYLDGNGDITDPPTSTTAPETDSTTAPLFATAPPSFVRNRAGDGTRAGVSGGADGESVFCATCLKNQHLFVASLAQYFPADPDHPDAPELERKYFRFRQNLEQRYPQVCAQCEPRVLARLQAAAYTAKTDHLRRMVDYSRRVRLARPTYLDAADRLGRWLWWAGLLLQFFWQAGVLGRIVAAVGDGTAAATLGTTSDDDGLDLDIVLGTDDGFVDGVFVNHAAGSGHAAIPWMLQPVLRRLVANADRLQALCVGATVAGCWWNPHFVQTARGFTKPLIGLPTWYAYQATILLVRVALAKLTGLAGEHTDGDGDGDELLPAFPPAAIAGAHIFVAVFVLYLYVSAPRVIRKDLRPLFGKLPTTPLSPRPLPGAAAEDRQSGHQKHRLETMSDVLDEITSTPPSRIQRSGIDHIAGRDGGGPYRTALSNHNADSGYSPQRSRGYDARFRPLRTTADYSSAQPPSSLFKDMDPDDDDAYGSSVDEMDWTPTQPSQSPHRAFNTFEPDVPNAFSRPTATASSVGSFSQMPVEADRGPFWHKVPPAPTSIAQRILNRPNAPRLLPQQQHGASKDGTGTAAFFRRSDETLRTLDLDTRGLASSSSSVEFAQPSFFAEDLRDKARRSGDGNGGGEDDPSSFLSDLFSQTFTLGTGGGATNVENDQGPAHDSMPDRGRRGGLGVHGAATEPSWWRRLAWLAIILTSAGFLHSVQATDQSVDGVDGHAASTIAVDRIRPYLRILETAAAGLCALTAASLTGESARRWSHAVVVRREQRRTKTKTDASIAAPGPSVWVPVFGFLLGLGSVGLAGWMAVQMWRVLPAENGPQSYRAHEISNGDDAHSYPYTSQPEPPVAVWPWWQLAWLHGTVAAHQVWNMCVRGGF</sequence>
<feature type="region of interest" description="Disordered" evidence="6">
    <location>
        <begin position="436"/>
        <end position="533"/>
    </location>
</feature>
<name>A0A167NQ64_9HYPO</name>
<keyword evidence="3 7" id="KW-1133">Transmembrane helix</keyword>
<dbReference type="Pfam" id="PF09779">
    <property type="entry name" value="Ima1_N"/>
    <property type="match status" value="1"/>
</dbReference>
<proteinExistence type="predicted"/>
<feature type="transmembrane region" description="Helical" evidence="7">
    <location>
        <begin position="824"/>
        <end position="846"/>
    </location>
</feature>
<comment type="caution">
    <text evidence="9">The sequence shown here is derived from an EMBL/GenBank/DDBJ whole genome shotgun (WGS) entry which is preliminary data.</text>
</comment>
<protein>
    <recommendedName>
        <fullName evidence="8">Ima1 N-terminal domain-containing protein</fullName>
    </recommendedName>
</protein>
<feature type="transmembrane region" description="Helical" evidence="7">
    <location>
        <begin position="727"/>
        <end position="744"/>
    </location>
</feature>
<evidence type="ECO:0000256" key="7">
    <source>
        <dbReference type="SAM" id="Phobius"/>
    </source>
</evidence>